<dbReference type="EMBL" id="ML978125">
    <property type="protein sequence ID" value="KAF2100040.1"/>
    <property type="molecule type" value="Genomic_DNA"/>
</dbReference>
<organism evidence="2 3">
    <name type="scientific">Rhizodiscina lignyota</name>
    <dbReference type="NCBI Taxonomy" id="1504668"/>
    <lineage>
        <taxon>Eukaryota</taxon>
        <taxon>Fungi</taxon>
        <taxon>Dikarya</taxon>
        <taxon>Ascomycota</taxon>
        <taxon>Pezizomycotina</taxon>
        <taxon>Dothideomycetes</taxon>
        <taxon>Pleosporomycetidae</taxon>
        <taxon>Aulographales</taxon>
        <taxon>Rhizodiscinaceae</taxon>
        <taxon>Rhizodiscina</taxon>
    </lineage>
</organism>
<feature type="compositionally biased region" description="Basic and acidic residues" evidence="1">
    <location>
        <begin position="18"/>
        <end position="29"/>
    </location>
</feature>
<dbReference type="Gene3D" id="1.10.287.1490">
    <property type="match status" value="1"/>
</dbReference>
<keyword evidence="3" id="KW-1185">Reference proteome</keyword>
<comment type="caution">
    <text evidence="2">The sequence shown here is derived from an EMBL/GenBank/DDBJ whole genome shotgun (WGS) entry which is preliminary data.</text>
</comment>
<proteinExistence type="predicted"/>
<sequence>MNPESPIHRPSPQLWAPEPDRRVQTLESERERLNTEVKRLEEIISLLTKSYDTAKGRNRRLKEQNDNQKATIKTLKQSLEHECSERDTTYAQYQQELEAATAQVAALHNGLERLTNVLKDLKNRVASTHWATGSLASHPPSPMTGVAMSPPHVNPLNLVPSLPQSIHRSQNRGLDDNITSGGKPEAKKEHLIPSADPLKIKFYGIYYDDEKDPSTRHIVQEEDLPFSFEFLDKMLSQWTEKDPNWVKRDEEGCITHGSPPGWTLPERLNAICSKCAYNRTLCAFKRDNVVYIRARFRTGRGDDPSKEQFWVRDGPVPATYGSP</sequence>
<dbReference type="AlphaFoldDB" id="A0A9P4IED1"/>
<name>A0A9P4IED1_9PEZI</name>
<feature type="region of interest" description="Disordered" evidence="1">
    <location>
        <begin position="1"/>
        <end position="29"/>
    </location>
</feature>
<gene>
    <name evidence="2" type="ORF">NA57DRAFT_75543</name>
</gene>
<evidence type="ECO:0000313" key="2">
    <source>
        <dbReference type="EMBL" id="KAF2100040.1"/>
    </source>
</evidence>
<feature type="compositionally biased region" description="Polar residues" evidence="1">
    <location>
        <begin position="162"/>
        <end position="180"/>
    </location>
</feature>
<evidence type="ECO:0000313" key="3">
    <source>
        <dbReference type="Proteomes" id="UP000799772"/>
    </source>
</evidence>
<feature type="region of interest" description="Disordered" evidence="1">
    <location>
        <begin position="132"/>
        <end position="189"/>
    </location>
</feature>
<feature type="region of interest" description="Disordered" evidence="1">
    <location>
        <begin position="302"/>
        <end position="323"/>
    </location>
</feature>
<protein>
    <submittedName>
        <fullName evidence="2">Uncharacterized protein</fullName>
    </submittedName>
</protein>
<dbReference type="Proteomes" id="UP000799772">
    <property type="component" value="Unassembled WGS sequence"/>
</dbReference>
<accession>A0A9P4IED1</accession>
<reference evidence="2" key="1">
    <citation type="journal article" date="2020" name="Stud. Mycol.">
        <title>101 Dothideomycetes genomes: a test case for predicting lifestyles and emergence of pathogens.</title>
        <authorList>
            <person name="Haridas S."/>
            <person name="Albert R."/>
            <person name="Binder M."/>
            <person name="Bloem J."/>
            <person name="Labutti K."/>
            <person name="Salamov A."/>
            <person name="Andreopoulos B."/>
            <person name="Baker S."/>
            <person name="Barry K."/>
            <person name="Bills G."/>
            <person name="Bluhm B."/>
            <person name="Cannon C."/>
            <person name="Castanera R."/>
            <person name="Culley D."/>
            <person name="Daum C."/>
            <person name="Ezra D."/>
            <person name="Gonzalez J."/>
            <person name="Henrissat B."/>
            <person name="Kuo A."/>
            <person name="Liang C."/>
            <person name="Lipzen A."/>
            <person name="Lutzoni F."/>
            <person name="Magnuson J."/>
            <person name="Mondo S."/>
            <person name="Nolan M."/>
            <person name="Ohm R."/>
            <person name="Pangilinan J."/>
            <person name="Park H.-J."/>
            <person name="Ramirez L."/>
            <person name="Alfaro M."/>
            <person name="Sun H."/>
            <person name="Tritt A."/>
            <person name="Yoshinaga Y."/>
            <person name="Zwiers L.-H."/>
            <person name="Turgeon B."/>
            <person name="Goodwin S."/>
            <person name="Spatafora J."/>
            <person name="Crous P."/>
            <person name="Grigoriev I."/>
        </authorList>
    </citation>
    <scope>NUCLEOTIDE SEQUENCE</scope>
    <source>
        <strain evidence="2">CBS 133067</strain>
    </source>
</reference>
<evidence type="ECO:0000256" key="1">
    <source>
        <dbReference type="SAM" id="MobiDB-lite"/>
    </source>
</evidence>